<keyword evidence="2" id="KW-0560">Oxidoreductase</keyword>
<dbReference type="AlphaFoldDB" id="A0A5S4GUV7"/>
<dbReference type="SUPFAM" id="SSF51735">
    <property type="entry name" value="NAD(P)-binding Rossmann-fold domains"/>
    <property type="match status" value="1"/>
</dbReference>
<dbReference type="EMBL" id="VCKX01000022">
    <property type="protein sequence ID" value="TMR36723.1"/>
    <property type="molecule type" value="Genomic_DNA"/>
</dbReference>
<dbReference type="Proteomes" id="UP000306628">
    <property type="component" value="Unassembled WGS sequence"/>
</dbReference>
<dbReference type="GO" id="GO:0016616">
    <property type="term" value="F:oxidoreductase activity, acting on the CH-OH group of donors, NAD or NADP as acceptor"/>
    <property type="evidence" value="ECO:0007669"/>
    <property type="project" value="UniProtKB-ARBA"/>
</dbReference>
<keyword evidence="5" id="KW-1185">Reference proteome</keyword>
<dbReference type="PRINTS" id="PR00081">
    <property type="entry name" value="GDHRDH"/>
</dbReference>
<evidence type="ECO:0000313" key="4">
    <source>
        <dbReference type="EMBL" id="TMR36723.1"/>
    </source>
</evidence>
<accession>A0A5S4GUV7</accession>
<evidence type="ECO:0000256" key="2">
    <source>
        <dbReference type="ARBA" id="ARBA00023002"/>
    </source>
</evidence>
<evidence type="ECO:0000313" key="5">
    <source>
        <dbReference type="Proteomes" id="UP000306628"/>
    </source>
</evidence>
<dbReference type="InterPro" id="IPR057326">
    <property type="entry name" value="KR_dom"/>
</dbReference>
<dbReference type="PANTHER" id="PTHR42760:SF40">
    <property type="entry name" value="3-OXOACYL-[ACYL-CARRIER-PROTEIN] REDUCTASE, CHLOROPLASTIC"/>
    <property type="match status" value="1"/>
</dbReference>
<evidence type="ECO:0000259" key="3">
    <source>
        <dbReference type="SMART" id="SM00822"/>
    </source>
</evidence>
<dbReference type="FunFam" id="3.40.50.720:FF:000084">
    <property type="entry name" value="Short-chain dehydrogenase reductase"/>
    <property type="match status" value="1"/>
</dbReference>
<organism evidence="4 5">
    <name type="scientific">Nonomuraea zeae</name>
    <dbReference type="NCBI Taxonomy" id="1642303"/>
    <lineage>
        <taxon>Bacteria</taxon>
        <taxon>Bacillati</taxon>
        <taxon>Actinomycetota</taxon>
        <taxon>Actinomycetes</taxon>
        <taxon>Streptosporangiales</taxon>
        <taxon>Streptosporangiaceae</taxon>
        <taxon>Nonomuraea</taxon>
    </lineage>
</organism>
<dbReference type="Pfam" id="PF13561">
    <property type="entry name" value="adh_short_C2"/>
    <property type="match status" value="1"/>
</dbReference>
<feature type="domain" description="Ketoreductase" evidence="3">
    <location>
        <begin position="7"/>
        <end position="185"/>
    </location>
</feature>
<name>A0A5S4GUV7_9ACTN</name>
<dbReference type="InterPro" id="IPR002347">
    <property type="entry name" value="SDR_fam"/>
</dbReference>
<dbReference type="PANTHER" id="PTHR42760">
    <property type="entry name" value="SHORT-CHAIN DEHYDROGENASES/REDUCTASES FAMILY MEMBER"/>
    <property type="match status" value="1"/>
</dbReference>
<proteinExistence type="inferred from homology"/>
<comment type="similarity">
    <text evidence="1">Belongs to the short-chain dehydrogenases/reductases (SDR) family.</text>
</comment>
<comment type="caution">
    <text evidence="4">The sequence shown here is derived from an EMBL/GenBank/DDBJ whole genome shotgun (WGS) entry which is preliminary data.</text>
</comment>
<gene>
    <name evidence="4" type="ORF">ETD85_10010</name>
</gene>
<dbReference type="GO" id="GO:0030497">
    <property type="term" value="P:fatty acid elongation"/>
    <property type="evidence" value="ECO:0007669"/>
    <property type="project" value="TreeGrafter"/>
</dbReference>
<dbReference type="InterPro" id="IPR020904">
    <property type="entry name" value="Sc_DH/Rdtase_CS"/>
</dbReference>
<reference evidence="4 5" key="1">
    <citation type="submission" date="2019-05" db="EMBL/GenBank/DDBJ databases">
        <title>Draft genome sequence of Nonomuraea zeae DSM 100528.</title>
        <authorList>
            <person name="Saricaoglu S."/>
            <person name="Isik K."/>
        </authorList>
    </citation>
    <scope>NUCLEOTIDE SEQUENCE [LARGE SCALE GENOMIC DNA]</scope>
    <source>
        <strain evidence="4 5">DSM 100528</strain>
    </source>
</reference>
<dbReference type="SMART" id="SM00822">
    <property type="entry name" value="PKS_KR"/>
    <property type="match status" value="1"/>
</dbReference>
<dbReference type="OrthoDB" id="286404at2"/>
<dbReference type="RefSeq" id="WP_138689352.1">
    <property type="nucleotide sequence ID" value="NZ_JBHSAZ010000107.1"/>
</dbReference>
<dbReference type="InterPro" id="IPR036291">
    <property type="entry name" value="NAD(P)-bd_dom_sf"/>
</dbReference>
<dbReference type="PROSITE" id="PS00061">
    <property type="entry name" value="ADH_SHORT"/>
    <property type="match status" value="1"/>
</dbReference>
<evidence type="ECO:0000256" key="1">
    <source>
        <dbReference type="ARBA" id="ARBA00006484"/>
    </source>
</evidence>
<dbReference type="PRINTS" id="PR00080">
    <property type="entry name" value="SDRFAMILY"/>
</dbReference>
<dbReference type="Gene3D" id="3.40.50.720">
    <property type="entry name" value="NAD(P)-binding Rossmann-like Domain"/>
    <property type="match status" value="1"/>
</dbReference>
<sequence>MISLSGKKVLVTGGSRGIGRGITLALARAGADVLACYRSTGEHVDSLARELKTVPGDHHLVRADVSSAEEIGRLIEECRTRLGRLDVVVHNAGVISHIPFGELPAEEWHRVLDTNLTAAYLITQGALPLFGESASVITIGSRSAGVGIPLRAHYTAAKAGLVGLCRSLAKELGPRGVRVNVIAPGVIATEAELPPEVVARYEGLTAVRRLGRVEEIAGAVLFLASDLSSYVTGETLNVDGGI</sequence>
<protein>
    <submittedName>
        <fullName evidence="4">SDR family oxidoreductase</fullName>
    </submittedName>
</protein>